<dbReference type="PROSITE" id="PS51419">
    <property type="entry name" value="RAB"/>
    <property type="match status" value="1"/>
</dbReference>
<dbReference type="GO" id="GO:0046872">
    <property type="term" value="F:metal ion binding"/>
    <property type="evidence" value="ECO:0007669"/>
    <property type="project" value="UniProtKB-KW"/>
</dbReference>
<protein>
    <submittedName>
        <fullName evidence="9">Uncharacterized protein</fullName>
    </submittedName>
</protein>
<dbReference type="SMART" id="SM00178">
    <property type="entry name" value="SAR"/>
    <property type="match status" value="1"/>
</dbReference>
<feature type="coiled-coil region" evidence="6">
    <location>
        <begin position="702"/>
        <end position="743"/>
    </location>
</feature>
<dbReference type="InterPro" id="IPR006689">
    <property type="entry name" value="Small_GTPase_ARF/SAR"/>
</dbReference>
<dbReference type="PANTHER" id="PTHR45732:SF7">
    <property type="entry name" value="ADP-RIBOSYLATION FACTOR-LIKE PROTEIN 8"/>
    <property type="match status" value="1"/>
</dbReference>
<dbReference type="SMART" id="SM00175">
    <property type="entry name" value="RAB"/>
    <property type="match status" value="1"/>
</dbReference>
<comment type="similarity">
    <text evidence="1">Belongs to the small GTPase superfamily. Arf family.</text>
</comment>
<evidence type="ECO:0000256" key="2">
    <source>
        <dbReference type="ARBA" id="ARBA00022741"/>
    </source>
</evidence>
<dbReference type="EMBL" id="BQKY01000016">
    <property type="protein sequence ID" value="GJN94094.1"/>
    <property type="molecule type" value="Genomic_DNA"/>
</dbReference>
<feature type="binding site" evidence="4">
    <location>
        <begin position="25"/>
        <end position="32"/>
    </location>
    <ligand>
        <name>GTP</name>
        <dbReference type="ChEBI" id="CHEBI:37565"/>
    </ligand>
</feature>
<dbReference type="PROSITE" id="PS51417">
    <property type="entry name" value="ARF"/>
    <property type="match status" value="1"/>
</dbReference>
<comment type="caution">
    <text evidence="9">The sequence shown here is derived from an EMBL/GenBank/DDBJ whole genome shotgun (WGS) entry which is preliminary data.</text>
</comment>
<dbReference type="GO" id="GO:0003924">
    <property type="term" value="F:GTPase activity"/>
    <property type="evidence" value="ECO:0007669"/>
    <property type="project" value="InterPro"/>
</dbReference>
<feature type="compositionally biased region" description="Basic and acidic residues" evidence="7">
    <location>
        <begin position="401"/>
        <end position="423"/>
    </location>
</feature>
<dbReference type="PRINTS" id="PR00328">
    <property type="entry name" value="SAR1GTPBP"/>
</dbReference>
<dbReference type="GO" id="GO:0015031">
    <property type="term" value="P:protein transport"/>
    <property type="evidence" value="ECO:0007669"/>
    <property type="project" value="InterPro"/>
</dbReference>
<keyword evidence="6" id="KW-0175">Coiled coil</keyword>
<keyword evidence="2 4" id="KW-0547">Nucleotide-binding</keyword>
<evidence type="ECO:0000256" key="1">
    <source>
        <dbReference type="ARBA" id="ARBA00010290"/>
    </source>
</evidence>
<dbReference type="GO" id="GO:0098852">
    <property type="term" value="C:lytic vacuole membrane"/>
    <property type="evidence" value="ECO:0007669"/>
    <property type="project" value="TreeGrafter"/>
</dbReference>
<feature type="binding site" evidence="4">
    <location>
        <begin position="125"/>
        <end position="128"/>
    </location>
    <ligand>
        <name>GTP</name>
        <dbReference type="ChEBI" id="CHEBI:37565"/>
    </ligand>
</feature>
<dbReference type="FunFam" id="3.40.50.300:FF:001120">
    <property type="entry name" value="ADP-ribosylation factor family"/>
    <property type="match status" value="1"/>
</dbReference>
<sequence length="763" mass="81647">MIFRAFFDWLRALFWSTQLDVACIGLQNAGKTSLVNVLTDNAFSESMIPTVGFNLRKVQKGNVTIKMWGQPRFRSIWERYCRGVNAIVWVLDSADRDTFATARSELHALLEKAELRGIPLLVLANKNDISDHASVDEVIKALALATITNREVSCYSISAKSSRNIDITVACSLLTWLTRRGAPILISFRHSAAMLPFTSGAAPAQSIRIPTFTSPTAQHKTAVPVTREEARAARIKQPNSANQWTSLSALANAGPSSLAHLLGRRDEPTPSTSTTEPAEALPEPTKKPKRRSTVLPRKRTSLKASLPAPEPVQASPPVPTSSAAPAPTASTNAAAAPRAAEGPVDPPRRLSGTSAAPSLAGKAYRRPSDPESSVTSTATASTAAAPPTQGTKRRRSSIKAKAQEEAKRPQKEDKGKGKGKAAEPDDPPAPESLQVRRRKSSRAAEATGQDEAPVPTTKKARRSSTRASAAAAVPDVGLSGVARNPGKGKDAAPRPSTLESDAEVEREQPAASEADTRPSPPPQAAPPPAKRRRSSADRAPALAAREESSASAEKGEGKKRRQPKSTATDAAVVPAKKRRTSAASTSSSTSAPVSPPRARLSRRKRPTPPSPPTDDGQSDVQDDPVAKKAIRIATERLKGNKGKLNVLDVVAGGSKRLLERLQLNTKDARTLKLLKRFSAKVQGPLLERSALVSTFTSTSTSLSSARQRAKKLRQQLLEVQQARAVTRRELVAKETELLQAEKENEWEYLGEPIPASVASRGIS</sequence>
<keyword evidence="3 4" id="KW-0342">GTP-binding</keyword>
<evidence type="ECO:0000256" key="8">
    <source>
        <dbReference type="SAM" id="SignalP"/>
    </source>
</evidence>
<feature type="compositionally biased region" description="Pro residues" evidence="7">
    <location>
        <begin position="308"/>
        <end position="319"/>
    </location>
</feature>
<evidence type="ECO:0000256" key="6">
    <source>
        <dbReference type="SAM" id="Coils"/>
    </source>
</evidence>
<evidence type="ECO:0000256" key="5">
    <source>
        <dbReference type="PIRSR" id="PIRSR606689-2"/>
    </source>
</evidence>
<evidence type="ECO:0000313" key="10">
    <source>
        <dbReference type="Proteomes" id="UP001342314"/>
    </source>
</evidence>
<dbReference type="SUPFAM" id="SSF52540">
    <property type="entry name" value="P-loop containing nucleoside triphosphate hydrolases"/>
    <property type="match status" value="1"/>
</dbReference>
<evidence type="ECO:0000256" key="7">
    <source>
        <dbReference type="SAM" id="MobiDB-lite"/>
    </source>
</evidence>
<organism evidence="9 10">
    <name type="scientific">Rhodotorula paludigena</name>
    <dbReference type="NCBI Taxonomy" id="86838"/>
    <lineage>
        <taxon>Eukaryota</taxon>
        <taxon>Fungi</taxon>
        <taxon>Dikarya</taxon>
        <taxon>Basidiomycota</taxon>
        <taxon>Pucciniomycotina</taxon>
        <taxon>Microbotryomycetes</taxon>
        <taxon>Sporidiobolales</taxon>
        <taxon>Sporidiobolaceae</taxon>
        <taxon>Rhodotorula</taxon>
    </lineage>
</organism>
<keyword evidence="10" id="KW-1185">Reference proteome</keyword>
<dbReference type="GO" id="GO:0005525">
    <property type="term" value="F:GTP binding"/>
    <property type="evidence" value="ECO:0007669"/>
    <property type="project" value="UniProtKB-KW"/>
</dbReference>
<dbReference type="Pfam" id="PF00025">
    <property type="entry name" value="Arf"/>
    <property type="match status" value="1"/>
</dbReference>
<feature type="binding site" evidence="5">
    <location>
        <position position="50"/>
    </location>
    <ligand>
        <name>Mg(2+)</name>
        <dbReference type="ChEBI" id="CHEBI:18420"/>
    </ligand>
</feature>
<feature type="compositionally biased region" description="Low complexity" evidence="7">
    <location>
        <begin position="581"/>
        <end position="598"/>
    </location>
</feature>
<proteinExistence type="inferred from homology"/>
<feature type="compositionally biased region" description="Low complexity" evidence="7">
    <location>
        <begin position="269"/>
        <end position="280"/>
    </location>
</feature>
<feature type="compositionally biased region" description="Basic residues" evidence="7">
    <location>
        <begin position="287"/>
        <end position="301"/>
    </location>
</feature>
<gene>
    <name evidence="9" type="ORF">Rhopal_007168-T1</name>
</gene>
<name>A0AAV5GVU7_9BASI</name>
<dbReference type="Gene3D" id="3.40.50.300">
    <property type="entry name" value="P-loop containing nucleotide triphosphate hydrolases"/>
    <property type="match status" value="1"/>
</dbReference>
<dbReference type="InterPro" id="IPR027417">
    <property type="entry name" value="P-loop_NTPase"/>
</dbReference>
<feature type="compositionally biased region" description="Pro residues" evidence="7">
    <location>
        <begin position="518"/>
        <end position="528"/>
    </location>
</feature>
<keyword evidence="5" id="KW-0479">Metal-binding</keyword>
<evidence type="ECO:0000313" key="9">
    <source>
        <dbReference type="EMBL" id="GJN94094.1"/>
    </source>
</evidence>
<dbReference type="CDD" id="cd04159">
    <property type="entry name" value="Arl10_like"/>
    <property type="match status" value="1"/>
</dbReference>
<dbReference type="SMART" id="SM00177">
    <property type="entry name" value="ARF"/>
    <property type="match status" value="1"/>
</dbReference>
<accession>A0AAV5GVU7</accession>
<evidence type="ECO:0000256" key="4">
    <source>
        <dbReference type="PIRSR" id="PIRSR606689-1"/>
    </source>
</evidence>
<feature type="binding site" evidence="4">
    <location>
        <position position="69"/>
    </location>
    <ligand>
        <name>GTP</name>
        <dbReference type="ChEBI" id="CHEBI:37565"/>
    </ligand>
</feature>
<evidence type="ECO:0000256" key="3">
    <source>
        <dbReference type="ARBA" id="ARBA00023134"/>
    </source>
</evidence>
<dbReference type="InterPro" id="IPR044154">
    <property type="entry name" value="Arl8a/8b"/>
</dbReference>
<feature type="compositionally biased region" description="Low complexity" evidence="7">
    <location>
        <begin position="375"/>
        <end position="388"/>
    </location>
</feature>
<dbReference type="InterPro" id="IPR005225">
    <property type="entry name" value="Small_GTP-bd"/>
</dbReference>
<dbReference type="PANTHER" id="PTHR45732">
    <property type="entry name" value="ADP-RIBOSYLATION FACTOR-LIKE PROTEIN 8"/>
    <property type="match status" value="1"/>
</dbReference>
<feature type="chain" id="PRO_5043484270" evidence="8">
    <location>
        <begin position="20"/>
        <end position="763"/>
    </location>
</feature>
<dbReference type="SMART" id="SM00173">
    <property type="entry name" value="RAS"/>
    <property type="match status" value="1"/>
</dbReference>
<dbReference type="NCBIfam" id="TIGR00231">
    <property type="entry name" value="small_GTP"/>
    <property type="match status" value="1"/>
</dbReference>
<feature type="region of interest" description="Disordered" evidence="7">
    <location>
        <begin position="260"/>
        <end position="624"/>
    </location>
</feature>
<feature type="compositionally biased region" description="Basic and acidic residues" evidence="7">
    <location>
        <begin position="544"/>
        <end position="556"/>
    </location>
</feature>
<dbReference type="Proteomes" id="UP001342314">
    <property type="component" value="Unassembled WGS sequence"/>
</dbReference>
<feature type="binding site" evidence="5">
    <location>
        <position position="32"/>
    </location>
    <ligand>
        <name>Mg(2+)</name>
        <dbReference type="ChEBI" id="CHEBI:18420"/>
    </ligand>
</feature>
<feature type="compositionally biased region" description="Low complexity" evidence="7">
    <location>
        <begin position="320"/>
        <end position="340"/>
    </location>
</feature>
<dbReference type="AlphaFoldDB" id="A0AAV5GVU7"/>
<keyword evidence="8" id="KW-0732">Signal</keyword>
<feature type="signal peptide" evidence="8">
    <location>
        <begin position="1"/>
        <end position="19"/>
    </location>
</feature>
<keyword evidence="5" id="KW-0460">Magnesium</keyword>
<reference evidence="9 10" key="1">
    <citation type="submission" date="2021-12" db="EMBL/GenBank/DDBJ databases">
        <title>High titer production of polyol ester of fatty acids by Rhodotorula paludigena BS15 towards product separation-free biomass refinery.</title>
        <authorList>
            <person name="Mano J."/>
            <person name="Ono H."/>
            <person name="Tanaka T."/>
            <person name="Naito K."/>
            <person name="Sushida H."/>
            <person name="Ike M."/>
            <person name="Tokuyasu K."/>
            <person name="Kitaoka M."/>
        </authorList>
    </citation>
    <scope>NUCLEOTIDE SEQUENCE [LARGE SCALE GENOMIC DNA]</scope>
    <source>
        <strain evidence="9 10">BS15</strain>
    </source>
</reference>